<accession>A0ABY2TTR0</accession>
<name>A0ABY2TTR0_9SPIR</name>
<dbReference type="Proteomes" id="UP000310168">
    <property type="component" value="Unassembled WGS sequence"/>
</dbReference>
<organism evidence="1 2">
    <name type="scientific">Brachyspira catarrhinii</name>
    <dbReference type="NCBI Taxonomy" id="2528966"/>
    <lineage>
        <taxon>Bacteria</taxon>
        <taxon>Pseudomonadati</taxon>
        <taxon>Spirochaetota</taxon>
        <taxon>Spirochaetia</taxon>
        <taxon>Brachyspirales</taxon>
        <taxon>Brachyspiraceae</taxon>
        <taxon>Brachyspira</taxon>
    </lineage>
</organism>
<protein>
    <submittedName>
        <fullName evidence="1">Uncharacterized protein</fullName>
    </submittedName>
</protein>
<evidence type="ECO:0000313" key="1">
    <source>
        <dbReference type="EMBL" id="TKZ36144.1"/>
    </source>
</evidence>
<keyword evidence="2" id="KW-1185">Reference proteome</keyword>
<sequence>MQIFYTRYADNRKKGILNECSCLANNISSLEKAIKNKPTIVKSELGSILIPDKNKEVDILYRSYSPVLSSKIVIGCVLYLYFIAYEDNIWIIDVIFE</sequence>
<reference evidence="1 2" key="1">
    <citation type="journal article" date="2019" name="Anaerobe">
        <title>Brachyspira catarrhinii sp. nov., an anaerobic intestinal spirochaete isolated from vervet monkeys may have been misidentified as Brachyspira aalborgi in previous studies.</title>
        <authorList>
            <person name="Phillips N.D."/>
            <person name="La T."/>
            <person name="Hampson D.J."/>
        </authorList>
    </citation>
    <scope>NUCLEOTIDE SEQUENCE [LARGE SCALE GENOMIC DNA]</scope>
    <source>
        <strain evidence="1 2">Z12</strain>
    </source>
</reference>
<dbReference type="RefSeq" id="WP_137997383.1">
    <property type="nucleotide sequence ID" value="NZ_SJDU01000021.1"/>
</dbReference>
<evidence type="ECO:0000313" key="2">
    <source>
        <dbReference type="Proteomes" id="UP000310168"/>
    </source>
</evidence>
<gene>
    <name evidence="1" type="ORF">EZH24_01565</name>
</gene>
<comment type="caution">
    <text evidence="1">The sequence shown here is derived from an EMBL/GenBank/DDBJ whole genome shotgun (WGS) entry which is preliminary data.</text>
</comment>
<proteinExistence type="predicted"/>
<dbReference type="EMBL" id="SJDU01000021">
    <property type="protein sequence ID" value="TKZ36144.1"/>
    <property type="molecule type" value="Genomic_DNA"/>
</dbReference>